<organism evidence="1 2">
    <name type="scientific">Acaulospora colombiana</name>
    <dbReference type="NCBI Taxonomy" id="27376"/>
    <lineage>
        <taxon>Eukaryota</taxon>
        <taxon>Fungi</taxon>
        <taxon>Fungi incertae sedis</taxon>
        <taxon>Mucoromycota</taxon>
        <taxon>Glomeromycotina</taxon>
        <taxon>Glomeromycetes</taxon>
        <taxon>Diversisporales</taxon>
        <taxon>Acaulosporaceae</taxon>
        <taxon>Acaulospora</taxon>
    </lineage>
</organism>
<comment type="caution">
    <text evidence="1">The sequence shown here is derived from an EMBL/GenBank/DDBJ whole genome shotgun (WGS) entry which is preliminary data.</text>
</comment>
<reference evidence="1" key="1">
    <citation type="submission" date="2021-06" db="EMBL/GenBank/DDBJ databases">
        <authorList>
            <person name="Kallberg Y."/>
            <person name="Tangrot J."/>
            <person name="Rosling A."/>
        </authorList>
    </citation>
    <scope>NUCLEOTIDE SEQUENCE</scope>
    <source>
        <strain evidence="1">CL356</strain>
    </source>
</reference>
<sequence length="146" mass="16647">MLKLGNDHLTKSAVVSQELQLGILSHRVRATSKKEEESELEGEASSSTHIQRKRPAEESFPTIITPPPNLRDRTPVQHPRVQSQSNTGDDDFDDYNESEEEEEVNENEETSTEVQLIISKMENMEPSAEEKQNTVRRSKWEEASNL</sequence>
<dbReference type="Proteomes" id="UP000789525">
    <property type="component" value="Unassembled WGS sequence"/>
</dbReference>
<proteinExistence type="predicted"/>
<evidence type="ECO:0000313" key="2">
    <source>
        <dbReference type="Proteomes" id="UP000789525"/>
    </source>
</evidence>
<gene>
    <name evidence="1" type="ORF">ACOLOM_LOCUS2455</name>
</gene>
<accession>A0ACA9KW82</accession>
<evidence type="ECO:0000313" key="1">
    <source>
        <dbReference type="EMBL" id="CAG8492961.1"/>
    </source>
</evidence>
<keyword evidence="2" id="KW-1185">Reference proteome</keyword>
<dbReference type="EMBL" id="CAJVPT010003210">
    <property type="protein sequence ID" value="CAG8492961.1"/>
    <property type="molecule type" value="Genomic_DNA"/>
</dbReference>
<name>A0ACA9KW82_9GLOM</name>
<protein>
    <submittedName>
        <fullName evidence="1">6696_t:CDS:1</fullName>
    </submittedName>
</protein>